<dbReference type="EMBL" id="AMCI01007536">
    <property type="protein sequence ID" value="EJW92447.1"/>
    <property type="molecule type" value="Genomic_DNA"/>
</dbReference>
<proteinExistence type="predicted"/>
<evidence type="ECO:0000313" key="2">
    <source>
        <dbReference type="EMBL" id="EJW92447.1"/>
    </source>
</evidence>
<comment type="caution">
    <text evidence="2">The sequence shown here is derived from an EMBL/GenBank/DDBJ whole genome shotgun (WGS) entry which is preliminary data.</text>
</comment>
<protein>
    <submittedName>
        <fullName evidence="2">Uncharacterized protein</fullName>
    </submittedName>
</protein>
<accession>J9FS95</accession>
<dbReference type="AlphaFoldDB" id="J9FS95"/>
<name>J9FS95_9ZZZZ</name>
<reference evidence="2" key="1">
    <citation type="journal article" date="2012" name="PLoS ONE">
        <title>Gene sets for utilization of primary and secondary nutrition supplies in the distal gut of endangered iberian lynx.</title>
        <authorList>
            <person name="Alcaide M."/>
            <person name="Messina E."/>
            <person name="Richter M."/>
            <person name="Bargiela R."/>
            <person name="Peplies J."/>
            <person name="Huws S.A."/>
            <person name="Newbold C.J."/>
            <person name="Golyshin P.N."/>
            <person name="Simon M.A."/>
            <person name="Lopez G."/>
            <person name="Yakimov M.M."/>
            <person name="Ferrer M."/>
        </authorList>
    </citation>
    <scope>NUCLEOTIDE SEQUENCE</scope>
</reference>
<sequence>MEPCVRRKKKGQSGRPTSWCRNRRSCPYRWNPCDTTSNSASPTARPTSSRALRRKNRTAASSTAAACCTRCSRP</sequence>
<organism evidence="2">
    <name type="scientific">gut metagenome</name>
    <dbReference type="NCBI Taxonomy" id="749906"/>
    <lineage>
        <taxon>unclassified sequences</taxon>
        <taxon>metagenomes</taxon>
        <taxon>organismal metagenomes</taxon>
    </lineage>
</organism>
<feature type="compositionally biased region" description="Polar residues" evidence="1">
    <location>
        <begin position="33"/>
        <end position="50"/>
    </location>
</feature>
<evidence type="ECO:0000256" key="1">
    <source>
        <dbReference type="SAM" id="MobiDB-lite"/>
    </source>
</evidence>
<feature type="region of interest" description="Disordered" evidence="1">
    <location>
        <begin position="33"/>
        <end position="64"/>
    </location>
</feature>
<gene>
    <name evidence="2" type="ORF">EVA_19449</name>
</gene>